<evidence type="ECO:0000256" key="2">
    <source>
        <dbReference type="ARBA" id="ARBA00022748"/>
    </source>
</evidence>
<dbReference type="GO" id="GO:0017004">
    <property type="term" value="P:cytochrome complex assembly"/>
    <property type="evidence" value="ECO:0007669"/>
    <property type="project" value="UniProtKB-KW"/>
</dbReference>
<evidence type="ECO:0000313" key="7">
    <source>
        <dbReference type="Proteomes" id="UP000190675"/>
    </source>
</evidence>
<dbReference type="PROSITE" id="PS51352">
    <property type="entry name" value="THIOREDOXIN_2"/>
    <property type="match status" value="1"/>
</dbReference>
<dbReference type="AlphaFoldDB" id="A0A1M5TEN2"/>
<reference evidence="6 7" key="1">
    <citation type="submission" date="2016-11" db="EMBL/GenBank/DDBJ databases">
        <authorList>
            <person name="Jaros S."/>
            <person name="Januszkiewicz K."/>
            <person name="Wedrychowicz H."/>
        </authorList>
    </citation>
    <scope>NUCLEOTIDE SEQUENCE [LARGE SCALE GENOMIC DNA]</scope>
    <source>
        <strain evidence="6 7">GAS242</strain>
    </source>
</reference>
<dbReference type="PROSITE" id="PS00194">
    <property type="entry name" value="THIOREDOXIN_1"/>
    <property type="match status" value="1"/>
</dbReference>
<proteinExistence type="predicted"/>
<evidence type="ECO:0000259" key="5">
    <source>
        <dbReference type="PROSITE" id="PS51352"/>
    </source>
</evidence>
<dbReference type="EMBL" id="LT670818">
    <property type="protein sequence ID" value="SHH49227.1"/>
    <property type="molecule type" value="Genomic_DNA"/>
</dbReference>
<dbReference type="GO" id="GO:0030313">
    <property type="term" value="C:cell envelope"/>
    <property type="evidence" value="ECO:0007669"/>
    <property type="project" value="UniProtKB-SubCell"/>
</dbReference>
<dbReference type="GO" id="GO:0016209">
    <property type="term" value="F:antioxidant activity"/>
    <property type="evidence" value="ECO:0007669"/>
    <property type="project" value="InterPro"/>
</dbReference>
<name>A0A1M5TEN2_9BRAD</name>
<dbReference type="Pfam" id="PF00578">
    <property type="entry name" value="AhpC-TSA"/>
    <property type="match status" value="1"/>
</dbReference>
<organism evidence="6 7">
    <name type="scientific">Bradyrhizobium erythrophlei</name>
    <dbReference type="NCBI Taxonomy" id="1437360"/>
    <lineage>
        <taxon>Bacteria</taxon>
        <taxon>Pseudomonadati</taxon>
        <taxon>Pseudomonadota</taxon>
        <taxon>Alphaproteobacteria</taxon>
        <taxon>Hyphomicrobiales</taxon>
        <taxon>Nitrobacteraceae</taxon>
        <taxon>Bradyrhizobium</taxon>
    </lineage>
</organism>
<evidence type="ECO:0000256" key="1">
    <source>
        <dbReference type="ARBA" id="ARBA00004196"/>
    </source>
</evidence>
<evidence type="ECO:0000256" key="4">
    <source>
        <dbReference type="ARBA" id="ARBA00023284"/>
    </source>
</evidence>
<dbReference type="Gene3D" id="3.40.30.10">
    <property type="entry name" value="Glutaredoxin"/>
    <property type="match status" value="1"/>
</dbReference>
<keyword evidence="2" id="KW-0201">Cytochrome c-type biogenesis</keyword>
<dbReference type="RefSeq" id="WP_079570909.1">
    <property type="nucleotide sequence ID" value="NZ_LT670818.1"/>
</dbReference>
<evidence type="ECO:0000313" key="6">
    <source>
        <dbReference type="EMBL" id="SHH49227.1"/>
    </source>
</evidence>
<dbReference type="Gene3D" id="2.40.50.320">
    <property type="entry name" value="Copper binding periplasmic protein CusF"/>
    <property type="match status" value="1"/>
</dbReference>
<comment type="subcellular location">
    <subcellularLocation>
        <location evidence="1">Cell envelope</location>
    </subcellularLocation>
</comment>
<sequence length="253" mass="27682">MDKHRLRPWRRMLVLTAICCNLHLALVSGHAQSRFEGEGRVVALDESEGIVTLDHGPISGLMPAMQMAFPVQRAEQLVGLQAGALVRFALQARGTEWVIVTIEPVGDHPPPHLTRFPAPDFTLPTLSGAPVRLSDLLGKVVLLNFWVTWCGSCRAEMPTIDALYRRYKNRGLEVLAVNLDAATTSKVQALVGELGTTFRVGLDPSSSIARTYRVAGLPTTYLIDRAGNIVVQEIGARDWLDANSRLAIEGLLQ</sequence>
<evidence type="ECO:0000256" key="3">
    <source>
        <dbReference type="ARBA" id="ARBA00023157"/>
    </source>
</evidence>
<dbReference type="InterPro" id="IPR000866">
    <property type="entry name" value="AhpC/TSA"/>
</dbReference>
<dbReference type="InterPro" id="IPR021647">
    <property type="entry name" value="CusF_Ec"/>
</dbReference>
<dbReference type="GO" id="GO:0015036">
    <property type="term" value="F:disulfide oxidoreductase activity"/>
    <property type="evidence" value="ECO:0007669"/>
    <property type="project" value="UniProtKB-ARBA"/>
</dbReference>
<keyword evidence="4" id="KW-0676">Redox-active center</keyword>
<dbReference type="InterPro" id="IPR013766">
    <property type="entry name" value="Thioredoxin_domain"/>
</dbReference>
<keyword evidence="3" id="KW-1015">Disulfide bond</keyword>
<dbReference type="PANTHER" id="PTHR42852:SF6">
    <property type="entry name" value="THIOL:DISULFIDE INTERCHANGE PROTEIN DSBE"/>
    <property type="match status" value="1"/>
</dbReference>
<dbReference type="InterPro" id="IPR042230">
    <property type="entry name" value="CusF_sf"/>
</dbReference>
<dbReference type="InterPro" id="IPR017937">
    <property type="entry name" value="Thioredoxin_CS"/>
</dbReference>
<dbReference type="OrthoDB" id="9799347at2"/>
<dbReference type="PANTHER" id="PTHR42852">
    <property type="entry name" value="THIOL:DISULFIDE INTERCHANGE PROTEIN DSBE"/>
    <property type="match status" value="1"/>
</dbReference>
<gene>
    <name evidence="6" type="ORF">SAMN05444169_7732</name>
</gene>
<dbReference type="Proteomes" id="UP000190675">
    <property type="component" value="Chromosome I"/>
</dbReference>
<dbReference type="InterPro" id="IPR036249">
    <property type="entry name" value="Thioredoxin-like_sf"/>
</dbReference>
<feature type="domain" description="Thioredoxin" evidence="5">
    <location>
        <begin position="112"/>
        <end position="253"/>
    </location>
</feature>
<dbReference type="InterPro" id="IPR050553">
    <property type="entry name" value="Thioredoxin_ResA/DsbE_sf"/>
</dbReference>
<dbReference type="Pfam" id="PF11604">
    <property type="entry name" value="CusF_Ec"/>
    <property type="match status" value="1"/>
</dbReference>
<accession>A0A1M5TEN2</accession>
<dbReference type="SUPFAM" id="SSF52833">
    <property type="entry name" value="Thioredoxin-like"/>
    <property type="match status" value="1"/>
</dbReference>
<dbReference type="CDD" id="cd02966">
    <property type="entry name" value="TlpA_like_family"/>
    <property type="match status" value="1"/>
</dbReference>
<protein>
    <submittedName>
        <fullName evidence="6">Peroxiredoxin</fullName>
    </submittedName>
</protein>